<keyword evidence="3" id="KW-0804">Transcription</keyword>
<dbReference type="SUPFAM" id="SSF46785">
    <property type="entry name" value="Winged helix' DNA-binding domain"/>
    <property type="match status" value="1"/>
</dbReference>
<dbReference type="PANTHER" id="PTHR30136">
    <property type="entry name" value="HELIX-TURN-HELIX TRANSCRIPTIONAL REGULATOR, ICLR FAMILY"/>
    <property type="match status" value="1"/>
</dbReference>
<dbReference type="Pfam" id="PF01614">
    <property type="entry name" value="IclR_C"/>
    <property type="match status" value="1"/>
</dbReference>
<keyword evidence="2" id="KW-0238">DNA-binding</keyword>
<organism evidence="7 8">
    <name type="scientific">Candidimonas nitroreducens</name>
    <dbReference type="NCBI Taxonomy" id="683354"/>
    <lineage>
        <taxon>Bacteria</taxon>
        <taxon>Pseudomonadati</taxon>
        <taxon>Pseudomonadota</taxon>
        <taxon>Betaproteobacteria</taxon>
        <taxon>Burkholderiales</taxon>
        <taxon>Alcaligenaceae</taxon>
        <taxon>Candidimonas</taxon>
    </lineage>
</organism>
<evidence type="ECO:0000256" key="4">
    <source>
        <dbReference type="SAM" id="MobiDB-lite"/>
    </source>
</evidence>
<dbReference type="SMART" id="SM00346">
    <property type="entry name" value="HTH_ICLR"/>
    <property type="match status" value="1"/>
</dbReference>
<dbReference type="RefSeq" id="WP_088605955.1">
    <property type="nucleotide sequence ID" value="NZ_NJIH01000019.1"/>
</dbReference>
<dbReference type="InterPro" id="IPR029016">
    <property type="entry name" value="GAF-like_dom_sf"/>
</dbReference>
<feature type="domain" description="HTH iclR-type" evidence="5">
    <location>
        <begin position="32"/>
        <end position="94"/>
    </location>
</feature>
<evidence type="ECO:0000313" key="7">
    <source>
        <dbReference type="EMBL" id="OWT53775.1"/>
    </source>
</evidence>
<dbReference type="AlphaFoldDB" id="A0A225LWY2"/>
<dbReference type="PANTHER" id="PTHR30136:SF34">
    <property type="entry name" value="TRANSCRIPTIONAL REGULATOR"/>
    <property type="match status" value="1"/>
</dbReference>
<dbReference type="InterPro" id="IPR014757">
    <property type="entry name" value="Tscrpt_reg_IclR_C"/>
</dbReference>
<dbReference type="PROSITE" id="PS51077">
    <property type="entry name" value="HTH_ICLR"/>
    <property type="match status" value="1"/>
</dbReference>
<feature type="region of interest" description="Disordered" evidence="4">
    <location>
        <begin position="1"/>
        <end position="21"/>
    </location>
</feature>
<dbReference type="Gene3D" id="3.30.450.40">
    <property type="match status" value="1"/>
</dbReference>
<evidence type="ECO:0000259" key="6">
    <source>
        <dbReference type="PROSITE" id="PS51078"/>
    </source>
</evidence>
<comment type="caution">
    <text evidence="7">The sequence shown here is derived from an EMBL/GenBank/DDBJ whole genome shotgun (WGS) entry which is preliminary data.</text>
</comment>
<feature type="domain" description="IclR-ED" evidence="6">
    <location>
        <begin position="95"/>
        <end position="279"/>
    </location>
</feature>
<dbReference type="InterPro" id="IPR050707">
    <property type="entry name" value="HTH_MetabolicPath_Reg"/>
</dbReference>
<evidence type="ECO:0000256" key="1">
    <source>
        <dbReference type="ARBA" id="ARBA00023015"/>
    </source>
</evidence>
<dbReference type="Proteomes" id="UP000214603">
    <property type="component" value="Unassembled WGS sequence"/>
</dbReference>
<dbReference type="OrthoDB" id="5401369at2"/>
<evidence type="ECO:0000256" key="2">
    <source>
        <dbReference type="ARBA" id="ARBA00023125"/>
    </source>
</evidence>
<dbReference type="Pfam" id="PF09339">
    <property type="entry name" value="HTH_IclR"/>
    <property type="match status" value="1"/>
</dbReference>
<sequence length="282" mass="30660">MPRKTDLPPPAAAPLRPELGGSTGDAESRLFIGALAKSFQVLEAINRAARPVTLTELSGLSGLNRSVVQRITHTLKTLGYLRQHPDTRAYTLSSRMLEFGHTVLTLDRVREKATPHMEALNRQTGETVNLMKLEDDEIVYLARFPSLHAVSVDLHVGSRLPAFCTAAGRAILSRLDEGEAMARLGNAERTPMNELTRTELPALHAALMEARRLGYALNDQEAFIGDISIAAPLISRSGAPVGAVNIAVPSPRWKVEAARRTLAPQVVATARNISTELGYTYI</sequence>
<dbReference type="PROSITE" id="PS51078">
    <property type="entry name" value="ICLR_ED"/>
    <property type="match status" value="1"/>
</dbReference>
<dbReference type="GO" id="GO:0003700">
    <property type="term" value="F:DNA-binding transcription factor activity"/>
    <property type="evidence" value="ECO:0007669"/>
    <property type="project" value="TreeGrafter"/>
</dbReference>
<dbReference type="InterPro" id="IPR005471">
    <property type="entry name" value="Tscrpt_reg_IclR_N"/>
</dbReference>
<proteinExistence type="predicted"/>
<dbReference type="GO" id="GO:0003677">
    <property type="term" value="F:DNA binding"/>
    <property type="evidence" value="ECO:0007669"/>
    <property type="project" value="UniProtKB-KW"/>
</dbReference>
<dbReference type="EMBL" id="NJIH01000019">
    <property type="protein sequence ID" value="OWT53775.1"/>
    <property type="molecule type" value="Genomic_DNA"/>
</dbReference>
<dbReference type="Gene3D" id="1.10.10.10">
    <property type="entry name" value="Winged helix-like DNA-binding domain superfamily/Winged helix DNA-binding domain"/>
    <property type="match status" value="1"/>
</dbReference>
<accession>A0A225LWY2</accession>
<protein>
    <submittedName>
        <fullName evidence="7">IclR family transcriptional regulator</fullName>
    </submittedName>
</protein>
<dbReference type="InterPro" id="IPR036390">
    <property type="entry name" value="WH_DNA-bd_sf"/>
</dbReference>
<reference evidence="8" key="1">
    <citation type="submission" date="2017-06" db="EMBL/GenBank/DDBJ databases">
        <title>Herbaspirillum phytohormonus sp. nov., isolated from the root nodule of Robinia pseudoacacia in lead-zinc mine.</title>
        <authorList>
            <person name="Fan M."/>
            <person name="Lin Y."/>
        </authorList>
    </citation>
    <scope>NUCLEOTIDE SEQUENCE [LARGE SCALE GENOMIC DNA]</scope>
    <source>
        <strain evidence="8">SC-089</strain>
    </source>
</reference>
<evidence type="ECO:0000313" key="8">
    <source>
        <dbReference type="Proteomes" id="UP000214603"/>
    </source>
</evidence>
<dbReference type="SUPFAM" id="SSF55781">
    <property type="entry name" value="GAF domain-like"/>
    <property type="match status" value="1"/>
</dbReference>
<name>A0A225LWY2_9BURK</name>
<keyword evidence="1" id="KW-0805">Transcription regulation</keyword>
<dbReference type="InterPro" id="IPR036388">
    <property type="entry name" value="WH-like_DNA-bd_sf"/>
</dbReference>
<gene>
    <name evidence="7" type="ORF">CEY11_23960</name>
</gene>
<evidence type="ECO:0000259" key="5">
    <source>
        <dbReference type="PROSITE" id="PS51077"/>
    </source>
</evidence>
<keyword evidence="8" id="KW-1185">Reference proteome</keyword>
<evidence type="ECO:0000256" key="3">
    <source>
        <dbReference type="ARBA" id="ARBA00023163"/>
    </source>
</evidence>
<dbReference type="GO" id="GO:0045892">
    <property type="term" value="P:negative regulation of DNA-templated transcription"/>
    <property type="evidence" value="ECO:0007669"/>
    <property type="project" value="TreeGrafter"/>
</dbReference>